<dbReference type="GO" id="GO:0004222">
    <property type="term" value="F:metalloendopeptidase activity"/>
    <property type="evidence" value="ECO:0007669"/>
    <property type="project" value="InterPro"/>
</dbReference>
<evidence type="ECO:0000259" key="11">
    <source>
        <dbReference type="Pfam" id="PF01435"/>
    </source>
</evidence>
<keyword evidence="6 10" id="KW-0862">Zinc</keyword>
<comment type="caution">
    <text evidence="12">The sequence shown here is derived from an EMBL/GenBank/DDBJ whole genome shotgun (WGS) entry which is preliminary data.</text>
</comment>
<keyword evidence="9" id="KW-0472">Membrane</keyword>
<accession>A0A255EV55</accession>
<dbReference type="InterPro" id="IPR001915">
    <property type="entry name" value="Peptidase_M48"/>
</dbReference>
<gene>
    <name evidence="12" type="ORF">CGZ91_00380</name>
</gene>
<dbReference type="EMBL" id="NMVJ01000001">
    <property type="protein sequence ID" value="OYN92023.1"/>
    <property type="molecule type" value="Genomic_DNA"/>
</dbReference>
<keyword evidence="4" id="KW-0479">Metal-binding</keyword>
<evidence type="ECO:0000256" key="6">
    <source>
        <dbReference type="ARBA" id="ARBA00022833"/>
    </source>
</evidence>
<evidence type="ECO:0000256" key="7">
    <source>
        <dbReference type="ARBA" id="ARBA00022989"/>
    </source>
</evidence>
<name>A0A255EV55_9ACTN</name>
<dbReference type="PANTHER" id="PTHR43221:SF3">
    <property type="entry name" value="SLL1280 PROTEIN"/>
    <property type="match status" value="1"/>
</dbReference>
<dbReference type="GO" id="GO:0006508">
    <property type="term" value="P:proteolysis"/>
    <property type="evidence" value="ECO:0007669"/>
    <property type="project" value="UniProtKB-KW"/>
</dbReference>
<proteinExistence type="inferred from homology"/>
<comment type="cofactor">
    <cofactor evidence="10">
        <name>Zn(2+)</name>
        <dbReference type="ChEBI" id="CHEBI:29105"/>
    </cofactor>
    <text evidence="10">Binds 1 zinc ion per subunit.</text>
</comment>
<dbReference type="RefSeq" id="WP_094452050.1">
    <property type="nucleotide sequence ID" value="NZ_NMVJ01000001.1"/>
</dbReference>
<evidence type="ECO:0000256" key="9">
    <source>
        <dbReference type="ARBA" id="ARBA00023136"/>
    </source>
</evidence>
<keyword evidence="2 10" id="KW-0645">Protease</keyword>
<dbReference type="Gene3D" id="3.30.2010.10">
    <property type="entry name" value="Metalloproteases ('zincins'), catalytic domain"/>
    <property type="match status" value="1"/>
</dbReference>
<keyword evidence="5 10" id="KW-0378">Hydrolase</keyword>
<evidence type="ECO:0000256" key="8">
    <source>
        <dbReference type="ARBA" id="ARBA00023049"/>
    </source>
</evidence>
<dbReference type="CDD" id="cd07325">
    <property type="entry name" value="M48_Ste24p_like"/>
    <property type="match status" value="1"/>
</dbReference>
<dbReference type="GO" id="GO:0046872">
    <property type="term" value="F:metal ion binding"/>
    <property type="evidence" value="ECO:0007669"/>
    <property type="project" value="UniProtKB-KW"/>
</dbReference>
<dbReference type="Proteomes" id="UP000216300">
    <property type="component" value="Unassembled WGS sequence"/>
</dbReference>
<sequence length="334" mass="36277">MAKSRTRLTGISSRAWEHPADRGALVALRKLRGFDRVVKALSGLINERMIRMDLLGSSVRVSERQFPRVHRAYIDAAYALDVPTLPELFVLSSPQLNAFCIGIDTPKIVVTSGLMEIASDEELRALLGHELGHALSGHALYRTLSVSLLQLSQLVSGIPIGYWGLRMIVAGLQEWSRKSELSSDRAGLLAGQDVQASISILMKLASGGNSDQMDQAEFMAQAREVHSNDDVRDIVARVLLAETASHPMLVDRAGELQSWVDSGAYKQILSGSYPTRDGDADATMTAEATAAAQEYQEKFKQGQATLVKLAKDLTDGVADVGQRLSDRLFGGSQT</sequence>
<reference evidence="12 13" key="1">
    <citation type="submission" date="2017-07" db="EMBL/GenBank/DDBJ databases">
        <title>Draft whole genome sequences of clinical Proprionibacteriaceae strains.</title>
        <authorList>
            <person name="Bernier A.-M."/>
            <person name="Bernard K."/>
            <person name="Domingo M.-C."/>
        </authorList>
    </citation>
    <scope>NUCLEOTIDE SEQUENCE [LARGE SCALE GENOMIC DNA]</scope>
    <source>
        <strain evidence="12 13">NML 150081</strain>
    </source>
</reference>
<keyword evidence="8 10" id="KW-0482">Metalloprotease</keyword>
<evidence type="ECO:0000256" key="10">
    <source>
        <dbReference type="RuleBase" id="RU003983"/>
    </source>
</evidence>
<evidence type="ECO:0000256" key="5">
    <source>
        <dbReference type="ARBA" id="ARBA00022801"/>
    </source>
</evidence>
<evidence type="ECO:0000256" key="2">
    <source>
        <dbReference type="ARBA" id="ARBA00022670"/>
    </source>
</evidence>
<dbReference type="OrthoDB" id="9810445at2"/>
<feature type="domain" description="Peptidase M48" evidence="11">
    <location>
        <begin position="64"/>
        <end position="259"/>
    </location>
</feature>
<dbReference type="PANTHER" id="PTHR43221">
    <property type="entry name" value="PROTEASE HTPX"/>
    <property type="match status" value="1"/>
</dbReference>
<evidence type="ECO:0000256" key="1">
    <source>
        <dbReference type="ARBA" id="ARBA00022475"/>
    </source>
</evidence>
<keyword evidence="1" id="KW-1003">Cell membrane</keyword>
<evidence type="ECO:0000313" key="12">
    <source>
        <dbReference type="EMBL" id="OYN92023.1"/>
    </source>
</evidence>
<dbReference type="InterPro" id="IPR050083">
    <property type="entry name" value="HtpX_protease"/>
</dbReference>
<organism evidence="12 13">
    <name type="scientific">Parenemella sanctibonifatiensis</name>
    <dbReference type="NCBI Taxonomy" id="2016505"/>
    <lineage>
        <taxon>Bacteria</taxon>
        <taxon>Bacillati</taxon>
        <taxon>Actinomycetota</taxon>
        <taxon>Actinomycetes</taxon>
        <taxon>Propionibacteriales</taxon>
        <taxon>Propionibacteriaceae</taxon>
        <taxon>Parenemella</taxon>
    </lineage>
</organism>
<evidence type="ECO:0000256" key="3">
    <source>
        <dbReference type="ARBA" id="ARBA00022692"/>
    </source>
</evidence>
<keyword evidence="7" id="KW-1133">Transmembrane helix</keyword>
<keyword evidence="3" id="KW-0812">Transmembrane</keyword>
<evidence type="ECO:0000313" key="13">
    <source>
        <dbReference type="Proteomes" id="UP000216300"/>
    </source>
</evidence>
<evidence type="ECO:0000256" key="4">
    <source>
        <dbReference type="ARBA" id="ARBA00022723"/>
    </source>
</evidence>
<dbReference type="AlphaFoldDB" id="A0A255EV55"/>
<dbReference type="Pfam" id="PF01435">
    <property type="entry name" value="Peptidase_M48"/>
    <property type="match status" value="1"/>
</dbReference>
<comment type="similarity">
    <text evidence="10">Belongs to the peptidase M48 family.</text>
</comment>
<protein>
    <submittedName>
        <fullName evidence="12">Peptidase M48</fullName>
    </submittedName>
</protein>
<keyword evidence="13" id="KW-1185">Reference proteome</keyword>